<protein>
    <submittedName>
        <fullName evidence="1">Uncharacterized protein</fullName>
    </submittedName>
</protein>
<reference evidence="1" key="1">
    <citation type="submission" date="2014-11" db="EMBL/GenBank/DDBJ databases">
        <authorList>
            <person name="Amaro Gonzalez C."/>
        </authorList>
    </citation>
    <scope>NUCLEOTIDE SEQUENCE</scope>
</reference>
<reference evidence="1" key="2">
    <citation type="journal article" date="2015" name="Fish Shellfish Immunol.">
        <title>Early steps in the European eel (Anguilla anguilla)-Vibrio vulnificus interaction in the gills: Role of the RtxA13 toxin.</title>
        <authorList>
            <person name="Callol A."/>
            <person name="Pajuelo D."/>
            <person name="Ebbesson L."/>
            <person name="Teles M."/>
            <person name="MacKenzie S."/>
            <person name="Amaro C."/>
        </authorList>
    </citation>
    <scope>NUCLEOTIDE SEQUENCE</scope>
</reference>
<dbReference type="AlphaFoldDB" id="A0A0E9U8L8"/>
<name>A0A0E9U8L8_ANGAN</name>
<accession>A0A0E9U8L8</accession>
<proteinExistence type="predicted"/>
<organism evidence="1">
    <name type="scientific">Anguilla anguilla</name>
    <name type="common">European freshwater eel</name>
    <name type="synonym">Muraena anguilla</name>
    <dbReference type="NCBI Taxonomy" id="7936"/>
    <lineage>
        <taxon>Eukaryota</taxon>
        <taxon>Metazoa</taxon>
        <taxon>Chordata</taxon>
        <taxon>Craniata</taxon>
        <taxon>Vertebrata</taxon>
        <taxon>Euteleostomi</taxon>
        <taxon>Actinopterygii</taxon>
        <taxon>Neopterygii</taxon>
        <taxon>Teleostei</taxon>
        <taxon>Anguilliformes</taxon>
        <taxon>Anguillidae</taxon>
        <taxon>Anguilla</taxon>
    </lineage>
</organism>
<dbReference type="EMBL" id="GBXM01047057">
    <property type="protein sequence ID" value="JAH61520.1"/>
    <property type="molecule type" value="Transcribed_RNA"/>
</dbReference>
<evidence type="ECO:0000313" key="1">
    <source>
        <dbReference type="EMBL" id="JAH61520.1"/>
    </source>
</evidence>
<sequence length="49" mass="5582">MLPSLNYITFADINDVQCKYIQSFLPAVFPVWQNGRSLICLVLSFTLSN</sequence>